<dbReference type="PANTHER" id="PTHR43479:SF11">
    <property type="entry name" value="ACREF_ENVCD OPERON REPRESSOR-RELATED"/>
    <property type="match status" value="1"/>
</dbReference>
<protein>
    <submittedName>
        <fullName evidence="4">TetR/AcrR family transcriptional regulator</fullName>
    </submittedName>
</protein>
<dbReference type="InterPro" id="IPR001647">
    <property type="entry name" value="HTH_TetR"/>
</dbReference>
<dbReference type="Pfam" id="PF00440">
    <property type="entry name" value="TetR_N"/>
    <property type="match status" value="1"/>
</dbReference>
<reference evidence="4 6" key="1">
    <citation type="submission" date="2019-05" db="EMBL/GenBank/DDBJ databases">
        <title>Draft genomes of eight strains of Campylobacter helveticus isolated from cats and a dog in New Zealand.</title>
        <authorList>
            <person name="Bojanic K."/>
            <person name="Midwinter A.C."/>
            <person name="Biggs P.J."/>
            <person name="Acke E."/>
            <person name="Cornelius A.J."/>
            <person name="Marshall J.C."/>
        </authorList>
    </citation>
    <scope>NUCLEOTIDE SEQUENCE [LARGE SCALE GENOMIC DNA]</scope>
    <source>
        <strain evidence="4 6">ACP123b</strain>
    </source>
</reference>
<dbReference type="EMBL" id="VRMA01000039">
    <property type="protein sequence ID" value="TXK57507.1"/>
    <property type="molecule type" value="Genomic_DNA"/>
</dbReference>
<evidence type="ECO:0000313" key="7">
    <source>
        <dbReference type="Proteomes" id="UP000321317"/>
    </source>
</evidence>
<evidence type="ECO:0000313" key="5">
    <source>
        <dbReference type="EMBL" id="TXK57507.1"/>
    </source>
</evidence>
<evidence type="ECO:0000259" key="3">
    <source>
        <dbReference type="PROSITE" id="PS50977"/>
    </source>
</evidence>
<feature type="DNA-binding region" description="H-T-H motif" evidence="2">
    <location>
        <begin position="36"/>
        <end position="55"/>
    </location>
</feature>
<gene>
    <name evidence="4" type="ORF">FDW42_01475</name>
    <name evidence="5" type="ORF">FVD16_04600</name>
</gene>
<dbReference type="InterPro" id="IPR009057">
    <property type="entry name" value="Homeodomain-like_sf"/>
</dbReference>
<dbReference type="InterPro" id="IPR050624">
    <property type="entry name" value="HTH-type_Tx_Regulator"/>
</dbReference>
<dbReference type="Proteomes" id="UP000321317">
    <property type="component" value="Unassembled WGS sequence"/>
</dbReference>
<proteinExistence type="predicted"/>
<comment type="caution">
    <text evidence="4">The sequence shown here is derived from an EMBL/GenBank/DDBJ whole genome shotgun (WGS) entry which is preliminary data.</text>
</comment>
<keyword evidence="7" id="KW-1185">Reference proteome</keyword>
<organism evidence="4 6">
    <name type="scientific">Campylobacter helveticus</name>
    <dbReference type="NCBI Taxonomy" id="28898"/>
    <lineage>
        <taxon>Bacteria</taxon>
        <taxon>Pseudomonadati</taxon>
        <taxon>Campylobacterota</taxon>
        <taxon>Epsilonproteobacteria</taxon>
        <taxon>Campylobacterales</taxon>
        <taxon>Campylobacteraceae</taxon>
        <taxon>Campylobacter</taxon>
    </lineage>
</organism>
<reference evidence="5 7" key="2">
    <citation type="submission" date="2019-08" db="EMBL/GenBank/DDBJ databases">
        <title>Rapid identification of Enteric Bacteria from Whole Genome Sequences (WGS) using Average Nucleotide Identity (ANI).</title>
        <authorList>
            <person name="Lane C."/>
        </authorList>
    </citation>
    <scope>NUCLEOTIDE SEQUENCE [LARGE SCALE GENOMIC DNA]</scope>
    <source>
        <strain evidence="5 7">D4984</strain>
    </source>
</reference>
<dbReference type="PROSITE" id="PS50977">
    <property type="entry name" value="HTH_TETR_2"/>
    <property type="match status" value="1"/>
</dbReference>
<evidence type="ECO:0000313" key="4">
    <source>
        <dbReference type="EMBL" id="TNB58726.1"/>
    </source>
</evidence>
<evidence type="ECO:0000256" key="2">
    <source>
        <dbReference type="PROSITE-ProRule" id="PRU00335"/>
    </source>
</evidence>
<evidence type="ECO:0000256" key="1">
    <source>
        <dbReference type="ARBA" id="ARBA00023125"/>
    </source>
</evidence>
<dbReference type="GO" id="GO:0003677">
    <property type="term" value="F:DNA binding"/>
    <property type="evidence" value="ECO:0007669"/>
    <property type="project" value="UniProtKB-UniRule"/>
</dbReference>
<name>A0AAX2ULE0_9BACT</name>
<dbReference type="Gene3D" id="1.10.10.60">
    <property type="entry name" value="Homeodomain-like"/>
    <property type="match status" value="1"/>
</dbReference>
<dbReference type="SUPFAM" id="SSF46689">
    <property type="entry name" value="Homeodomain-like"/>
    <property type="match status" value="1"/>
</dbReference>
<feature type="domain" description="HTH tetR-type" evidence="3">
    <location>
        <begin position="13"/>
        <end position="73"/>
    </location>
</feature>
<dbReference type="AlphaFoldDB" id="A0AAX2ULE0"/>
<sequence length="211" mass="24390">MNKKSKEPSAKVLARQEKIKSVALELFLTKGYAKTSLSDIIKISGGSYSNIYTAYKNKEGLFFEILDDVCKRHFELLNSKIKESKSKKLEEILYHFGLTYVAIFNQVQTITFGKIIYSQVYNEDEHLGEWIKKNERNFAHNILVSCFKNQKGNYFNENAEKLATLFCAMLKEPHYTLSILIDTKPMAKKEQEKHVKFVVELFLNGVSGIKR</sequence>
<dbReference type="PANTHER" id="PTHR43479">
    <property type="entry name" value="ACREF/ENVCD OPERON REPRESSOR-RELATED"/>
    <property type="match status" value="1"/>
</dbReference>
<keyword evidence="1 2" id="KW-0238">DNA-binding</keyword>
<dbReference type="EMBL" id="VDBS01000014">
    <property type="protein sequence ID" value="TNB58726.1"/>
    <property type="molecule type" value="Genomic_DNA"/>
</dbReference>
<accession>A0AAX2ULE0</accession>
<dbReference type="Proteomes" id="UP000306813">
    <property type="component" value="Unassembled WGS sequence"/>
</dbReference>
<dbReference type="Gene3D" id="1.10.357.10">
    <property type="entry name" value="Tetracycline Repressor, domain 2"/>
    <property type="match status" value="1"/>
</dbReference>
<dbReference type="RefSeq" id="WP_139018238.1">
    <property type="nucleotide sequence ID" value="NZ_CAUWMG010000002.1"/>
</dbReference>
<evidence type="ECO:0000313" key="6">
    <source>
        <dbReference type="Proteomes" id="UP000306813"/>
    </source>
</evidence>